<dbReference type="InterPro" id="IPR029492">
    <property type="entry name" value="DUF4435"/>
</dbReference>
<gene>
    <name evidence="2" type="ORF">AADEFJLK_03039</name>
</gene>
<name>A0A2S5CJU7_9GAMM</name>
<dbReference type="EMBL" id="PGFZ01000007">
    <property type="protein sequence ID" value="POZ51081.1"/>
    <property type="molecule type" value="Genomic_DNA"/>
</dbReference>
<evidence type="ECO:0000259" key="1">
    <source>
        <dbReference type="Pfam" id="PF14491"/>
    </source>
</evidence>
<dbReference type="RefSeq" id="WP_103974844.1">
    <property type="nucleotide sequence ID" value="NZ_PGFZ01000007.1"/>
</dbReference>
<proteinExistence type="predicted"/>
<sequence length="294" mass="33221">MTLCFSDTDSLDAALLMFRQNPAYKQCSFLFVEGEGDEKFWNGRIAENLCCIVFVVAFAQNNLRKTGKIAVIENIRTLNASRSAIDGYLGLIDNDYDGLACLPRDNNLCVTDTHDLETLLLRSPMVFRKVLAEFGDSQCIAAFEQQINKPIQAHLLALALPFAHLEWFKQHTQPSLELKDLHKNDTVLIRQAWRVELFQLYAEASKKGIAATEEHLLNDTAQCDPWLWCNGHTLLEILAIGFQHSALGNNKKATADNIANYLRGAIETAELYQTELGQAIFHWQAQHPPYRIVN</sequence>
<feature type="domain" description="DUF4435" evidence="1">
    <location>
        <begin position="29"/>
        <end position="150"/>
    </location>
</feature>
<comment type="caution">
    <text evidence="2">The sequence shown here is derived from an EMBL/GenBank/DDBJ whole genome shotgun (WGS) entry which is preliminary data.</text>
</comment>
<dbReference type="Proteomes" id="UP000237423">
    <property type="component" value="Unassembled WGS sequence"/>
</dbReference>
<protein>
    <recommendedName>
        <fullName evidence="1">DUF4435 domain-containing protein</fullName>
    </recommendedName>
</protein>
<dbReference type="Pfam" id="PF14491">
    <property type="entry name" value="DUF4435"/>
    <property type="match status" value="1"/>
</dbReference>
<organism evidence="2 3">
    <name type="scientific">Methylovulum psychrotolerans</name>
    <dbReference type="NCBI Taxonomy" id="1704499"/>
    <lineage>
        <taxon>Bacteria</taxon>
        <taxon>Pseudomonadati</taxon>
        <taxon>Pseudomonadota</taxon>
        <taxon>Gammaproteobacteria</taxon>
        <taxon>Methylococcales</taxon>
        <taxon>Methylococcaceae</taxon>
        <taxon>Methylovulum</taxon>
    </lineage>
</organism>
<evidence type="ECO:0000313" key="3">
    <source>
        <dbReference type="Proteomes" id="UP000237423"/>
    </source>
</evidence>
<reference evidence="2 3" key="1">
    <citation type="submission" date="2017-11" db="EMBL/GenBank/DDBJ databases">
        <title>Draft Genome Sequence of Methylobacter psychrotolerans Sph1T, an Obligate Methanotroph from Low-Temperature Environments.</title>
        <authorList>
            <person name="Oshkin I.Y."/>
            <person name="Miroshnikov K."/>
            <person name="Belova S.E."/>
            <person name="Korzhenkov A."/>
            <person name="Toshchakov S.V."/>
            <person name="Dedysh S.N."/>
        </authorList>
    </citation>
    <scope>NUCLEOTIDE SEQUENCE [LARGE SCALE GENOMIC DNA]</scope>
    <source>
        <strain evidence="2 3">Sph1</strain>
    </source>
</reference>
<dbReference type="AlphaFoldDB" id="A0A2S5CJU7"/>
<accession>A0A2S5CJU7</accession>
<evidence type="ECO:0000313" key="2">
    <source>
        <dbReference type="EMBL" id="POZ51081.1"/>
    </source>
</evidence>